<dbReference type="GO" id="GO:0140359">
    <property type="term" value="F:ABC-type transporter activity"/>
    <property type="evidence" value="ECO:0007669"/>
    <property type="project" value="InterPro"/>
</dbReference>
<keyword evidence="3 5" id="KW-1133">Transmembrane helix</keyword>
<feature type="transmembrane region" description="Helical" evidence="5">
    <location>
        <begin position="36"/>
        <end position="56"/>
    </location>
</feature>
<dbReference type="SUPFAM" id="SSF90123">
    <property type="entry name" value="ABC transporter transmembrane region"/>
    <property type="match status" value="1"/>
</dbReference>
<evidence type="ECO:0000256" key="1">
    <source>
        <dbReference type="ARBA" id="ARBA00004651"/>
    </source>
</evidence>
<reference evidence="7" key="1">
    <citation type="journal article" date="2021" name="PeerJ">
        <title>Extensive microbial diversity within the chicken gut microbiome revealed by metagenomics and culture.</title>
        <authorList>
            <person name="Gilroy R."/>
            <person name="Ravi A."/>
            <person name="Getino M."/>
            <person name="Pursley I."/>
            <person name="Horton D.L."/>
            <person name="Alikhan N.F."/>
            <person name="Baker D."/>
            <person name="Gharbi K."/>
            <person name="Hall N."/>
            <person name="Watson M."/>
            <person name="Adriaenssens E.M."/>
            <person name="Foster-Nyarko E."/>
            <person name="Jarju S."/>
            <person name="Secka A."/>
            <person name="Antonio M."/>
            <person name="Oren A."/>
            <person name="Chaudhuri R.R."/>
            <person name="La Ragione R."/>
            <person name="Hildebrand F."/>
            <person name="Pallen M.J."/>
        </authorList>
    </citation>
    <scope>NUCLEOTIDE SEQUENCE</scope>
    <source>
        <strain evidence="7">CHK33-5263</strain>
    </source>
</reference>
<reference evidence="7" key="2">
    <citation type="submission" date="2021-04" db="EMBL/GenBank/DDBJ databases">
        <authorList>
            <person name="Gilroy R."/>
        </authorList>
    </citation>
    <scope>NUCLEOTIDE SEQUENCE</scope>
    <source>
        <strain evidence="7">CHK33-5263</strain>
    </source>
</reference>
<dbReference type="Pfam" id="PF00664">
    <property type="entry name" value="ABC_membrane"/>
    <property type="match status" value="1"/>
</dbReference>
<dbReference type="EMBL" id="DXBS01000050">
    <property type="protein sequence ID" value="HIZ24304.1"/>
    <property type="molecule type" value="Genomic_DNA"/>
</dbReference>
<evidence type="ECO:0000256" key="5">
    <source>
        <dbReference type="SAM" id="Phobius"/>
    </source>
</evidence>
<comment type="caution">
    <text evidence="7">The sequence shown here is derived from an EMBL/GenBank/DDBJ whole genome shotgun (WGS) entry which is preliminary data.</text>
</comment>
<evidence type="ECO:0000256" key="4">
    <source>
        <dbReference type="ARBA" id="ARBA00023136"/>
    </source>
</evidence>
<gene>
    <name evidence="7" type="ORF">H9812_02365</name>
</gene>
<evidence type="ECO:0000259" key="6">
    <source>
        <dbReference type="PROSITE" id="PS50929"/>
    </source>
</evidence>
<name>A0A9D2DWK5_9FIRM</name>
<dbReference type="GO" id="GO:0005886">
    <property type="term" value="C:plasma membrane"/>
    <property type="evidence" value="ECO:0007669"/>
    <property type="project" value="UniProtKB-SubCell"/>
</dbReference>
<keyword evidence="7" id="KW-0067">ATP-binding</keyword>
<accession>A0A9D2DWK5</accession>
<dbReference type="AlphaFoldDB" id="A0A9D2DWK5"/>
<protein>
    <submittedName>
        <fullName evidence="7">ABC transporter ATP-binding protein</fullName>
    </submittedName>
</protein>
<dbReference type="InterPro" id="IPR036640">
    <property type="entry name" value="ABC1_TM_sf"/>
</dbReference>
<organism evidence="7 8">
    <name type="scientific">Candidatus Gallimonas intestinigallinarum</name>
    <dbReference type="NCBI Taxonomy" id="2838604"/>
    <lineage>
        <taxon>Bacteria</taxon>
        <taxon>Bacillati</taxon>
        <taxon>Bacillota</taxon>
        <taxon>Clostridia</taxon>
        <taxon>Candidatus Gallimonas</taxon>
    </lineage>
</organism>
<keyword evidence="7" id="KW-0547">Nucleotide-binding</keyword>
<feature type="non-terminal residue" evidence="7">
    <location>
        <position position="102"/>
    </location>
</feature>
<feature type="domain" description="ABC transmembrane type-1" evidence="6">
    <location>
        <begin position="1"/>
        <end position="102"/>
    </location>
</feature>
<dbReference type="Gene3D" id="1.20.1560.10">
    <property type="entry name" value="ABC transporter type 1, transmembrane domain"/>
    <property type="match status" value="1"/>
</dbReference>
<keyword evidence="2 5" id="KW-0812">Transmembrane</keyword>
<comment type="subcellular location">
    <subcellularLocation>
        <location evidence="1">Cell membrane</location>
        <topology evidence="1">Multi-pass membrane protein</topology>
    </subcellularLocation>
</comment>
<evidence type="ECO:0000313" key="8">
    <source>
        <dbReference type="Proteomes" id="UP000824044"/>
    </source>
</evidence>
<keyword evidence="4 5" id="KW-0472">Membrane</keyword>
<dbReference type="Proteomes" id="UP000824044">
    <property type="component" value="Unassembled WGS sequence"/>
</dbReference>
<sequence length="102" mass="10952">MAPLFKLLEASLELVTPLIVALIVDKGIAEGDKQFIALMCLVLVGMGLVGCAFSIAGQFFAARAAVGCSAELRSRLFRKLQSFSFSQIDEMGTSTMITRMTS</sequence>
<dbReference type="GO" id="GO:0005524">
    <property type="term" value="F:ATP binding"/>
    <property type="evidence" value="ECO:0007669"/>
    <property type="project" value="UniProtKB-KW"/>
</dbReference>
<proteinExistence type="predicted"/>
<evidence type="ECO:0000256" key="2">
    <source>
        <dbReference type="ARBA" id="ARBA00022692"/>
    </source>
</evidence>
<dbReference type="InterPro" id="IPR011527">
    <property type="entry name" value="ABC1_TM_dom"/>
</dbReference>
<evidence type="ECO:0000256" key="3">
    <source>
        <dbReference type="ARBA" id="ARBA00022989"/>
    </source>
</evidence>
<dbReference type="PROSITE" id="PS50929">
    <property type="entry name" value="ABC_TM1F"/>
    <property type="match status" value="1"/>
</dbReference>
<evidence type="ECO:0000313" key="7">
    <source>
        <dbReference type="EMBL" id="HIZ24304.1"/>
    </source>
</evidence>